<dbReference type="AlphaFoldDB" id="A0A382K2P2"/>
<dbReference type="Gene3D" id="3.40.50.720">
    <property type="entry name" value="NAD(P)-binding Rossmann-like Domain"/>
    <property type="match status" value="1"/>
</dbReference>
<evidence type="ECO:0000313" key="1">
    <source>
        <dbReference type="EMBL" id="SVC19114.1"/>
    </source>
</evidence>
<proteinExistence type="predicted"/>
<accession>A0A382K2P2</accession>
<dbReference type="EMBL" id="UINC01078231">
    <property type="protein sequence ID" value="SVC19114.1"/>
    <property type="molecule type" value="Genomic_DNA"/>
</dbReference>
<dbReference type="InterPro" id="IPR036291">
    <property type="entry name" value="NAD(P)-bd_dom_sf"/>
</dbReference>
<evidence type="ECO:0008006" key="2">
    <source>
        <dbReference type="Google" id="ProtNLM"/>
    </source>
</evidence>
<protein>
    <recommendedName>
        <fullName evidence="2">CoA-binding domain-containing protein</fullName>
    </recommendedName>
</protein>
<dbReference type="SUPFAM" id="SSF51735">
    <property type="entry name" value="NAD(P)-binding Rossmann-fold domains"/>
    <property type="match status" value="1"/>
</dbReference>
<name>A0A382K2P2_9ZZZZ</name>
<reference evidence="1" key="1">
    <citation type="submission" date="2018-05" db="EMBL/GenBank/DDBJ databases">
        <authorList>
            <person name="Lanie J.A."/>
            <person name="Ng W.-L."/>
            <person name="Kazmierczak K.M."/>
            <person name="Andrzejewski T.M."/>
            <person name="Davidsen T.M."/>
            <person name="Wayne K.J."/>
            <person name="Tettelin H."/>
            <person name="Glass J.I."/>
            <person name="Rusch D."/>
            <person name="Podicherti R."/>
            <person name="Tsui H.-C.T."/>
            <person name="Winkler M.E."/>
        </authorList>
    </citation>
    <scope>NUCLEOTIDE SEQUENCE</scope>
</reference>
<sequence>MAHHLDPLLRPSSIAIVGASASEGVGRRILETLLHGQYPGALYAINPKY</sequence>
<organism evidence="1">
    <name type="scientific">marine metagenome</name>
    <dbReference type="NCBI Taxonomy" id="408172"/>
    <lineage>
        <taxon>unclassified sequences</taxon>
        <taxon>metagenomes</taxon>
        <taxon>ecological metagenomes</taxon>
    </lineage>
</organism>
<feature type="non-terminal residue" evidence="1">
    <location>
        <position position="49"/>
    </location>
</feature>
<gene>
    <name evidence="1" type="ORF">METZ01_LOCUS271968</name>
</gene>